<dbReference type="AlphaFoldDB" id="A0A0C2WJM1"/>
<name>A0A0C2WJM1_AMAMK</name>
<dbReference type="InParanoid" id="A0A0C2WJM1"/>
<sequence>MLNVSACTTRTLLGFWVKKWYIYAPMKGDPKTKIIHFEPSSGSHSSSSNSALILYLDSWILYILPKLWTLCYSASRPKQWIRIISRTRFNEPESESVTLNRDQFIHRKQLHCSNKMNVE</sequence>
<organism evidence="1 2">
    <name type="scientific">Amanita muscaria (strain Koide BX008)</name>
    <dbReference type="NCBI Taxonomy" id="946122"/>
    <lineage>
        <taxon>Eukaryota</taxon>
        <taxon>Fungi</taxon>
        <taxon>Dikarya</taxon>
        <taxon>Basidiomycota</taxon>
        <taxon>Agaricomycotina</taxon>
        <taxon>Agaricomycetes</taxon>
        <taxon>Agaricomycetidae</taxon>
        <taxon>Agaricales</taxon>
        <taxon>Pluteineae</taxon>
        <taxon>Amanitaceae</taxon>
        <taxon>Amanita</taxon>
    </lineage>
</organism>
<reference evidence="1 2" key="1">
    <citation type="submission" date="2014-04" db="EMBL/GenBank/DDBJ databases">
        <title>Evolutionary Origins and Diversification of the Mycorrhizal Mutualists.</title>
        <authorList>
            <consortium name="DOE Joint Genome Institute"/>
            <consortium name="Mycorrhizal Genomics Consortium"/>
            <person name="Kohler A."/>
            <person name="Kuo A."/>
            <person name="Nagy L.G."/>
            <person name="Floudas D."/>
            <person name="Copeland A."/>
            <person name="Barry K.W."/>
            <person name="Cichocki N."/>
            <person name="Veneault-Fourrey C."/>
            <person name="LaButti K."/>
            <person name="Lindquist E.A."/>
            <person name="Lipzen A."/>
            <person name="Lundell T."/>
            <person name="Morin E."/>
            <person name="Murat C."/>
            <person name="Riley R."/>
            <person name="Ohm R."/>
            <person name="Sun H."/>
            <person name="Tunlid A."/>
            <person name="Henrissat B."/>
            <person name="Grigoriev I.V."/>
            <person name="Hibbett D.S."/>
            <person name="Martin F."/>
        </authorList>
    </citation>
    <scope>NUCLEOTIDE SEQUENCE [LARGE SCALE GENOMIC DNA]</scope>
    <source>
        <strain evidence="1 2">Koide BX008</strain>
    </source>
</reference>
<dbReference type="Proteomes" id="UP000054549">
    <property type="component" value="Unassembled WGS sequence"/>
</dbReference>
<gene>
    <name evidence="1" type="ORF">M378DRAFT_820290</name>
</gene>
<proteinExistence type="predicted"/>
<evidence type="ECO:0000313" key="1">
    <source>
        <dbReference type="EMBL" id="KIL61747.1"/>
    </source>
</evidence>
<dbReference type="EMBL" id="KN818280">
    <property type="protein sequence ID" value="KIL61747.1"/>
    <property type="molecule type" value="Genomic_DNA"/>
</dbReference>
<evidence type="ECO:0000313" key="2">
    <source>
        <dbReference type="Proteomes" id="UP000054549"/>
    </source>
</evidence>
<keyword evidence="2" id="KW-1185">Reference proteome</keyword>
<protein>
    <submittedName>
        <fullName evidence="1">Uncharacterized protein</fullName>
    </submittedName>
</protein>
<accession>A0A0C2WJM1</accession>
<dbReference type="HOGENOM" id="CLU_2060913_0_0_1"/>